<dbReference type="KEGG" id="fpn:ABE65_020580"/>
<dbReference type="AlphaFoldDB" id="A0A160IRX5"/>
<evidence type="ECO:0000313" key="2">
    <source>
        <dbReference type="Proteomes" id="UP000076623"/>
    </source>
</evidence>
<proteinExistence type="predicted"/>
<organism evidence="1 2">
    <name type="scientific">Fictibacillus phosphorivorans</name>
    <dbReference type="NCBI Taxonomy" id="1221500"/>
    <lineage>
        <taxon>Bacteria</taxon>
        <taxon>Bacillati</taxon>
        <taxon>Bacillota</taxon>
        <taxon>Bacilli</taxon>
        <taxon>Bacillales</taxon>
        <taxon>Fictibacillaceae</taxon>
        <taxon>Fictibacillus</taxon>
    </lineage>
</organism>
<gene>
    <name evidence="1" type="ORF">ABE65_020580</name>
</gene>
<evidence type="ECO:0000313" key="1">
    <source>
        <dbReference type="EMBL" id="ANC79067.1"/>
    </source>
</evidence>
<dbReference type="Proteomes" id="UP000076623">
    <property type="component" value="Chromosome"/>
</dbReference>
<protein>
    <submittedName>
        <fullName evidence="1">Uncharacterized protein</fullName>
    </submittedName>
</protein>
<reference evidence="1 2" key="1">
    <citation type="submission" date="2016-04" db="EMBL/GenBank/DDBJ databases">
        <title>Complete genome sequence of Fictibacillus phosphorivorans G25-29, a strain toxic to nematodes.</title>
        <authorList>
            <person name="Zheng Z."/>
        </authorList>
    </citation>
    <scope>NUCLEOTIDE SEQUENCE [LARGE SCALE GENOMIC DNA]</scope>
    <source>
        <strain evidence="1 2">G25-29</strain>
    </source>
</reference>
<sequence length="100" mass="11759">MSWFWIIPVVLSGFGIAVIVYGIRYQKEVVEHKKRYDANYKGGRVSETFFGALVEFIFVAFIDKLVGRFPKWLIKFFIFFIGVGFLGLGVYFFQEMPRRL</sequence>
<dbReference type="OrthoDB" id="2972581at2"/>
<accession>A0A160IRX5</accession>
<keyword evidence="2" id="KW-1185">Reference proteome</keyword>
<dbReference type="RefSeq" id="WP_066399219.1">
    <property type="nucleotide sequence ID" value="NZ_CP015378.1"/>
</dbReference>
<dbReference type="EMBL" id="CP015378">
    <property type="protein sequence ID" value="ANC79067.1"/>
    <property type="molecule type" value="Genomic_DNA"/>
</dbReference>
<name>A0A160IRX5_9BACL</name>